<gene>
    <name evidence="1" type="ORF">Pro02_48820</name>
</gene>
<evidence type="ECO:0000313" key="2">
    <source>
        <dbReference type="Proteomes" id="UP000655044"/>
    </source>
</evidence>
<comment type="caution">
    <text evidence="1">The sequence shown here is derived from an EMBL/GenBank/DDBJ whole genome shotgun (WGS) entry which is preliminary data.</text>
</comment>
<dbReference type="AlphaFoldDB" id="A0A8J3S448"/>
<dbReference type="InterPro" id="IPR046632">
    <property type="entry name" value="DUF6744"/>
</dbReference>
<proteinExistence type="predicted"/>
<name>A0A8J3S448_PLARO</name>
<dbReference type="Pfam" id="PF20529">
    <property type="entry name" value="DUF6744"/>
    <property type="match status" value="1"/>
</dbReference>
<keyword evidence="2" id="KW-1185">Reference proteome</keyword>
<evidence type="ECO:0000313" key="1">
    <source>
        <dbReference type="EMBL" id="GIH86474.1"/>
    </source>
</evidence>
<dbReference type="Proteomes" id="UP000655044">
    <property type="component" value="Unassembled WGS sequence"/>
</dbReference>
<organism evidence="1 2">
    <name type="scientific">Planobispora rosea</name>
    <dbReference type="NCBI Taxonomy" id="35762"/>
    <lineage>
        <taxon>Bacteria</taxon>
        <taxon>Bacillati</taxon>
        <taxon>Actinomycetota</taxon>
        <taxon>Actinomycetes</taxon>
        <taxon>Streptosporangiales</taxon>
        <taxon>Streptosporangiaceae</taxon>
        <taxon>Planobispora</taxon>
    </lineage>
</organism>
<dbReference type="EMBL" id="BOOI01000046">
    <property type="protein sequence ID" value="GIH86474.1"/>
    <property type="molecule type" value="Genomic_DNA"/>
</dbReference>
<sequence>MSHSTLTAIPAQTTATRRGSAGAAAGLAAYTTAMERGDAPLFGYLVMYSIYGTETGVSHQELQRWFTELGLHQDFLPAPITPLNAYERVTGKTGVRTSYRLPESTPLSGEKVEATLMIRHVSREPHQITRHLVREVRDEGRLQLSYDPGLAEIIFQRADRRQPGAGSLQIVPNAAAIAALAPPEQDTVRATLAEVEDAYRRQCHFYSGDQLRTLIRTYIEALHAVRVRPSGGVYFVHRAHAAPLAGLRELVARFGAGSSLTRVPLPDDEEMREMVIDAFTTKAEEELTRLSLEIATARAEGASQAQVQALLRRFDAVKDSTTEHSARLATSLKSTEAALQLVHAQMASLLTSAC</sequence>
<accession>A0A8J3S448</accession>
<protein>
    <submittedName>
        <fullName evidence="1">Uncharacterized protein</fullName>
    </submittedName>
</protein>
<dbReference type="RefSeq" id="WP_189243044.1">
    <property type="nucleotide sequence ID" value="NZ_BMQP01000026.1"/>
</dbReference>
<reference evidence="1" key="1">
    <citation type="submission" date="2021-01" db="EMBL/GenBank/DDBJ databases">
        <title>Whole genome shotgun sequence of Planobispora rosea NBRC 15558.</title>
        <authorList>
            <person name="Komaki H."/>
            <person name="Tamura T."/>
        </authorList>
    </citation>
    <scope>NUCLEOTIDE SEQUENCE</scope>
    <source>
        <strain evidence="1">NBRC 15558</strain>
    </source>
</reference>